<dbReference type="AlphaFoldDB" id="A0A8C0CL33"/>
<keyword evidence="10" id="KW-0168">Coated pit</keyword>
<dbReference type="SMART" id="SM00027">
    <property type="entry name" value="EH"/>
    <property type="match status" value="3"/>
</dbReference>
<keyword evidence="7" id="KW-0106">Calcium</keyword>
<evidence type="ECO:0000256" key="4">
    <source>
        <dbReference type="ARBA" id="ARBA00022583"/>
    </source>
</evidence>
<evidence type="ECO:0000256" key="2">
    <source>
        <dbReference type="ARBA" id="ARBA00022475"/>
    </source>
</evidence>
<protein>
    <submittedName>
        <fullName evidence="16">Epidermal growth factor receptor pathway substrate 15</fullName>
    </submittedName>
</protein>
<reference evidence="16" key="1">
    <citation type="submission" date="2023-09" db="UniProtKB">
        <authorList>
            <consortium name="Ensembl"/>
        </authorList>
    </citation>
    <scope>IDENTIFICATION</scope>
</reference>
<dbReference type="GO" id="GO:0016197">
    <property type="term" value="P:endosomal transport"/>
    <property type="evidence" value="ECO:0007669"/>
    <property type="project" value="TreeGrafter"/>
</dbReference>
<feature type="compositionally biased region" description="Low complexity" evidence="13">
    <location>
        <begin position="697"/>
        <end position="707"/>
    </location>
</feature>
<accession>A0A8C0CL33</accession>
<name>A0A8C0CL33_BALMU</name>
<proteinExistence type="predicted"/>
<dbReference type="SUPFAM" id="SSF90257">
    <property type="entry name" value="Myosin rod fragments"/>
    <property type="match status" value="1"/>
</dbReference>
<dbReference type="SMART" id="SM00726">
    <property type="entry name" value="UIM"/>
    <property type="match status" value="2"/>
</dbReference>
<dbReference type="InterPro" id="IPR011992">
    <property type="entry name" value="EF-hand-dom_pair"/>
</dbReference>
<evidence type="ECO:0000256" key="6">
    <source>
        <dbReference type="ARBA" id="ARBA00022737"/>
    </source>
</evidence>
<dbReference type="FunFam" id="1.10.238.10:FF:000074">
    <property type="entry name" value="epidermal growth factor receptor substrate 15 isoform X1"/>
    <property type="match status" value="1"/>
</dbReference>
<keyword evidence="2" id="KW-1003">Cell membrane</keyword>
<keyword evidence="6" id="KW-0677">Repeat</keyword>
<dbReference type="Pfam" id="PF12763">
    <property type="entry name" value="EH"/>
    <property type="match status" value="3"/>
</dbReference>
<feature type="coiled-coil region" evidence="12">
    <location>
        <begin position="335"/>
        <end position="425"/>
    </location>
</feature>
<dbReference type="Gene3D" id="1.10.238.10">
    <property type="entry name" value="EF-hand"/>
    <property type="match status" value="3"/>
</dbReference>
<dbReference type="PROSITE" id="PS00018">
    <property type="entry name" value="EF_HAND_1"/>
    <property type="match status" value="2"/>
</dbReference>
<keyword evidence="12" id="KW-0175">Coiled coil</keyword>
<evidence type="ECO:0000256" key="10">
    <source>
        <dbReference type="ARBA" id="ARBA00023176"/>
    </source>
</evidence>
<keyword evidence="4" id="KW-0254">Endocytosis</keyword>
<feature type="domain" description="EF-hand" evidence="15">
    <location>
        <begin position="160"/>
        <end position="195"/>
    </location>
</feature>
<dbReference type="GO" id="GO:0006897">
    <property type="term" value="P:endocytosis"/>
    <property type="evidence" value="ECO:0007669"/>
    <property type="project" value="UniProtKB-KW"/>
</dbReference>
<feature type="domain" description="EH" evidence="14">
    <location>
        <begin position="224"/>
        <end position="314"/>
    </location>
</feature>
<feature type="domain" description="EF-hand" evidence="15">
    <location>
        <begin position="48"/>
        <end position="83"/>
    </location>
</feature>
<dbReference type="InterPro" id="IPR003903">
    <property type="entry name" value="UIM_dom"/>
</dbReference>
<dbReference type="InterPro" id="IPR000261">
    <property type="entry name" value="EH_dom"/>
</dbReference>
<dbReference type="GeneTree" id="ENSGT00940000155751"/>
<dbReference type="Gene3D" id="1.20.5.340">
    <property type="match status" value="1"/>
</dbReference>
<evidence type="ECO:0000256" key="3">
    <source>
        <dbReference type="ARBA" id="ARBA00022553"/>
    </source>
</evidence>
<dbReference type="PANTHER" id="PTHR11216:SF54">
    <property type="entry name" value="EPIDERMAL GROWTH FACTOR RECEPTOR SUBSTRATE 15"/>
    <property type="match status" value="1"/>
</dbReference>
<feature type="domain" description="EF-hand" evidence="15">
    <location>
        <begin position="223"/>
        <end position="258"/>
    </location>
</feature>
<evidence type="ECO:0000256" key="11">
    <source>
        <dbReference type="ARBA" id="ARBA00037878"/>
    </source>
</evidence>
<evidence type="ECO:0000256" key="8">
    <source>
        <dbReference type="ARBA" id="ARBA00022990"/>
    </source>
</evidence>
<evidence type="ECO:0000256" key="12">
    <source>
        <dbReference type="SAM" id="Coils"/>
    </source>
</evidence>
<keyword evidence="3" id="KW-0597">Phosphoprotein</keyword>
<dbReference type="GO" id="GO:0045296">
    <property type="term" value="F:cadherin binding"/>
    <property type="evidence" value="ECO:0007669"/>
    <property type="project" value="TreeGrafter"/>
</dbReference>
<organism evidence="16">
    <name type="scientific">Balaenoptera musculus</name>
    <name type="common">Blue whale</name>
    <dbReference type="NCBI Taxonomy" id="9771"/>
    <lineage>
        <taxon>Eukaryota</taxon>
        <taxon>Metazoa</taxon>
        <taxon>Chordata</taxon>
        <taxon>Craniata</taxon>
        <taxon>Vertebrata</taxon>
        <taxon>Euteleostomi</taxon>
        <taxon>Mammalia</taxon>
        <taxon>Eutheria</taxon>
        <taxon>Laurasiatheria</taxon>
        <taxon>Artiodactyla</taxon>
        <taxon>Whippomorpha</taxon>
        <taxon>Cetacea</taxon>
        <taxon>Mysticeti</taxon>
        <taxon>Balaenopteridae</taxon>
        <taxon>Balaenoptera</taxon>
    </lineage>
</organism>
<feature type="region of interest" description="Disordered" evidence="13">
    <location>
        <begin position="628"/>
        <end position="724"/>
    </location>
</feature>
<feature type="compositionally biased region" description="Basic and acidic residues" evidence="13">
    <location>
        <begin position="456"/>
        <end position="466"/>
    </location>
</feature>
<dbReference type="PROSITE" id="PS50330">
    <property type="entry name" value="UIM"/>
    <property type="match status" value="2"/>
</dbReference>
<dbReference type="InterPro" id="IPR002048">
    <property type="entry name" value="EF_hand_dom"/>
</dbReference>
<dbReference type="FunFam" id="1.10.238.10:FF:000026">
    <property type="entry name" value="Epidermal growth factor receptor pathway substrate 15-like 1"/>
    <property type="match status" value="1"/>
</dbReference>
<dbReference type="CDD" id="cd00052">
    <property type="entry name" value="EH"/>
    <property type="match status" value="3"/>
</dbReference>
<evidence type="ECO:0000256" key="1">
    <source>
        <dbReference type="ARBA" id="ARBA00004202"/>
    </source>
</evidence>
<evidence type="ECO:0000256" key="9">
    <source>
        <dbReference type="ARBA" id="ARBA00023136"/>
    </source>
</evidence>
<evidence type="ECO:0000259" key="15">
    <source>
        <dbReference type="PROSITE" id="PS50222"/>
    </source>
</evidence>
<dbReference type="InterPro" id="IPR018247">
    <property type="entry name" value="EF_Hand_1_Ca_BS"/>
</dbReference>
<dbReference type="GO" id="GO:0005509">
    <property type="term" value="F:calcium ion binding"/>
    <property type="evidence" value="ECO:0007669"/>
    <property type="project" value="InterPro"/>
</dbReference>
<evidence type="ECO:0000256" key="5">
    <source>
        <dbReference type="ARBA" id="ARBA00022723"/>
    </source>
</evidence>
<dbReference type="SUPFAM" id="SSF47473">
    <property type="entry name" value="EF-hand"/>
    <property type="match status" value="3"/>
</dbReference>
<keyword evidence="8" id="KW-0007">Acetylation</keyword>
<feature type="domain" description="EH" evidence="14">
    <location>
        <begin position="128"/>
        <end position="216"/>
    </location>
</feature>
<dbReference type="GO" id="GO:0030132">
    <property type="term" value="C:clathrin coat of coated pit"/>
    <property type="evidence" value="ECO:0007669"/>
    <property type="project" value="TreeGrafter"/>
</dbReference>
<evidence type="ECO:0000256" key="7">
    <source>
        <dbReference type="ARBA" id="ARBA00022837"/>
    </source>
</evidence>
<dbReference type="SMART" id="SM00054">
    <property type="entry name" value="EFh"/>
    <property type="match status" value="3"/>
</dbReference>
<comment type="subcellular location">
    <subcellularLocation>
        <location evidence="1">Cell membrane</location>
        <topology evidence="1">Peripheral membrane protein</topology>
    </subcellularLocation>
    <subcellularLocation>
        <location evidence="11">Membrane</location>
        <location evidence="11">Coated pit</location>
    </subcellularLocation>
</comment>
<keyword evidence="5" id="KW-0479">Metal-binding</keyword>
<dbReference type="PROSITE" id="PS50031">
    <property type="entry name" value="EH"/>
    <property type="match status" value="3"/>
</dbReference>
<feature type="region of interest" description="Disordered" evidence="13">
    <location>
        <begin position="456"/>
        <end position="475"/>
    </location>
</feature>
<keyword evidence="9" id="KW-0472">Membrane</keyword>
<evidence type="ECO:0000259" key="14">
    <source>
        <dbReference type="PROSITE" id="PS50031"/>
    </source>
</evidence>
<sequence>MAAAAQLSLTQLSSGNPLYEKYYRQVDTGNTGRVLASDAAVFLKKSGLPDLILGKIWDLADTDGKGILNKQEFFVALRLVACAQNGLEVSLSSLNLAVPPPRFHDTSSPLLISRTSAAELPWAVKSEDKAKYDAIFDSLSPVNGFLSGDKVKPVLLNSKLPVDILGRVWELSDIDHDGMLDRDEFAVAMFLVYCALEKEPVPVSLPPALVPPSKRKTWVVSPAEKAKYDEIFSKTDKDMDGFVSGLEVREIFLKTGLPSALLAHIWALCDTKDCGKLSKDQFALAFHLINQKLIKGIDPPHILTPEMIPPSDRATLQKNITGSSPVADFSAIKELDTLNNEIVDLQREKNNVEQDLKEKEDTIKQRTSEVQDLQDEVQRENTNLQKLQAQKQQVQELLDGLDEQKAQLEEQLQEVRKKCAEEAQLARSSPEIPPSGVTDENEVVTTAVKEKVCPEFNSDRRSKEEDPFNVESSSLTNPVADSNLDFFQTDPFVGNDPFKDDPFGKIDPFGGDPFKGSDPFASDCFFKQSSTDPFATSSTDPFSAASNSSNTSVETLEHNDPFAPGGTAVVAASDLATDPFASVFGNESFEDGFADFSTLSKVNNEDPFSSATSSSISNTVITKNMLEETSIKNEGVPPALPPKIGTPTRPCPPPPGKRPINKLDSSDPFKLNDPFQPFPGNDSPKEKDPDMFCDPFTSSSSTTTTTTNKEADPSNFANFSAYPSEEDMIEWAKRESEREEEQRLARLNQQEQEDLELAIALSKSEISEA</sequence>
<dbReference type="Ensembl" id="ENSBMST00010008692.1">
    <property type="protein sequence ID" value="ENSBMSP00010007785.1"/>
    <property type="gene ID" value="ENSBMSG00010005767.1"/>
</dbReference>
<dbReference type="PROSITE" id="PS50222">
    <property type="entry name" value="EF_HAND_2"/>
    <property type="match status" value="3"/>
</dbReference>
<dbReference type="PANTHER" id="PTHR11216">
    <property type="entry name" value="EH DOMAIN"/>
    <property type="match status" value="1"/>
</dbReference>
<evidence type="ECO:0000256" key="13">
    <source>
        <dbReference type="SAM" id="MobiDB-lite"/>
    </source>
</evidence>
<gene>
    <name evidence="16" type="primary">EPS15</name>
</gene>
<feature type="domain" description="EH" evidence="14">
    <location>
        <begin position="15"/>
        <end position="104"/>
    </location>
</feature>
<evidence type="ECO:0000313" key="16">
    <source>
        <dbReference type="Ensembl" id="ENSBMSP00010007785.1"/>
    </source>
</evidence>